<dbReference type="Proteomes" id="UP000627715">
    <property type="component" value="Unassembled WGS sequence"/>
</dbReference>
<feature type="domain" description="Peptidase S8/S53" evidence="7">
    <location>
        <begin position="305"/>
        <end position="509"/>
    </location>
</feature>
<dbReference type="InterPro" id="IPR015500">
    <property type="entry name" value="Peptidase_S8_subtilisin-rel"/>
</dbReference>
<reference evidence="8" key="1">
    <citation type="journal article" date="2014" name="Int. J. Syst. Evol. Microbiol.">
        <title>Complete genome sequence of Corynebacterium casei LMG S-19264T (=DSM 44701T), isolated from a smear-ripened cheese.</title>
        <authorList>
            <consortium name="US DOE Joint Genome Institute (JGI-PGF)"/>
            <person name="Walter F."/>
            <person name="Albersmeier A."/>
            <person name="Kalinowski J."/>
            <person name="Ruckert C."/>
        </authorList>
    </citation>
    <scope>NUCLEOTIDE SEQUENCE</scope>
    <source>
        <strain evidence="8">CGMCC 1.15425</strain>
    </source>
</reference>
<dbReference type="Pfam" id="PF00082">
    <property type="entry name" value="Peptidase_S8"/>
    <property type="match status" value="1"/>
</dbReference>
<evidence type="ECO:0000256" key="6">
    <source>
        <dbReference type="SAM" id="MobiDB-lite"/>
    </source>
</evidence>
<evidence type="ECO:0000256" key="3">
    <source>
        <dbReference type="ARBA" id="ARBA00022801"/>
    </source>
</evidence>
<feature type="active site" description="Charge relay system" evidence="5">
    <location>
        <position position="307"/>
    </location>
</feature>
<dbReference type="GO" id="GO:0006508">
    <property type="term" value="P:proteolysis"/>
    <property type="evidence" value="ECO:0007669"/>
    <property type="project" value="UniProtKB-KW"/>
</dbReference>
<accession>A0A917GLA7</accession>
<dbReference type="PRINTS" id="PR00723">
    <property type="entry name" value="SUBTILISIN"/>
</dbReference>
<sequence length="517" mass="55059">MLVVVFACIYAIGSYLNSRAQSLPESSAVIEYQNGLPAEAIFEQVIENTASSGARAGQADGLVLAGQQTDTPTSSLESVTERLQSDLSGQQQSRREEVQAQNSSSISAVQQEPLQALAQQSQAAGLLPPLPQRLEVTGPDGETVYVEVEVAPGVRTIEREWIMLVTEEQRQQLFIDAPELLPYLSDSTEFGVLNAEVLTFVIPASLDADNAVLELVPENFRTLIDRNHVYQVQNLEERAATPAGTPSVVNEQVSLLTPMSAVCNEPVSIGMIDSAIHNGHAVFRDLVPGRLQIRRFLAPELISPLGHGTAVASVLIGEDPALGPLLPNANVYSATAVHGQDRYRQGATALNLMRALGWLMEQKVSVINISLTGPENRVLKQALDLAMESGVAVVAAAGNHGAHAPPVFPAAYPGVTAVTAVDRQGGIYRWANQGEHIDYAALGVDLPVARDDGRIGSQSGTSLASPIVAAYLACEAAQSSGNIQLAQRQLQARSKDVGEPGHDSIFGYGILHPTIRN</sequence>
<evidence type="ECO:0000313" key="8">
    <source>
        <dbReference type="EMBL" id="GGG50586.1"/>
    </source>
</evidence>
<gene>
    <name evidence="8" type="ORF">GCM10011403_04650</name>
</gene>
<dbReference type="AlphaFoldDB" id="A0A917GLA7"/>
<dbReference type="EMBL" id="BMIY01000002">
    <property type="protein sequence ID" value="GGG50586.1"/>
    <property type="molecule type" value="Genomic_DNA"/>
</dbReference>
<dbReference type="Gene3D" id="3.40.50.200">
    <property type="entry name" value="Peptidase S8/S53 domain"/>
    <property type="match status" value="1"/>
</dbReference>
<reference evidence="8" key="2">
    <citation type="submission" date="2020-09" db="EMBL/GenBank/DDBJ databases">
        <authorList>
            <person name="Sun Q."/>
            <person name="Zhou Y."/>
        </authorList>
    </citation>
    <scope>NUCLEOTIDE SEQUENCE</scope>
    <source>
        <strain evidence="8">CGMCC 1.15425</strain>
    </source>
</reference>
<name>A0A917GLA7_9GAMM</name>
<dbReference type="CDD" id="cd05561">
    <property type="entry name" value="Peptidases_S8_4"/>
    <property type="match status" value="1"/>
</dbReference>
<dbReference type="InterPro" id="IPR036852">
    <property type="entry name" value="Peptidase_S8/S53_dom_sf"/>
</dbReference>
<evidence type="ECO:0000259" key="7">
    <source>
        <dbReference type="Pfam" id="PF00082"/>
    </source>
</evidence>
<dbReference type="SUPFAM" id="SSF52743">
    <property type="entry name" value="Subtilisin-like"/>
    <property type="match status" value="1"/>
</dbReference>
<evidence type="ECO:0000313" key="9">
    <source>
        <dbReference type="Proteomes" id="UP000627715"/>
    </source>
</evidence>
<evidence type="ECO:0000256" key="2">
    <source>
        <dbReference type="ARBA" id="ARBA00022670"/>
    </source>
</evidence>
<organism evidence="8 9">
    <name type="scientific">Pseudohongiella nitratireducens</name>
    <dbReference type="NCBI Taxonomy" id="1768907"/>
    <lineage>
        <taxon>Bacteria</taxon>
        <taxon>Pseudomonadati</taxon>
        <taxon>Pseudomonadota</taxon>
        <taxon>Gammaproteobacteria</taxon>
        <taxon>Pseudomonadales</taxon>
        <taxon>Pseudohongiellaceae</taxon>
        <taxon>Pseudohongiella</taxon>
    </lineage>
</organism>
<feature type="active site" description="Charge relay system" evidence="5">
    <location>
        <position position="273"/>
    </location>
</feature>
<dbReference type="PROSITE" id="PS00138">
    <property type="entry name" value="SUBTILASE_SER"/>
    <property type="match status" value="1"/>
</dbReference>
<dbReference type="InterPro" id="IPR050131">
    <property type="entry name" value="Peptidase_S8_subtilisin-like"/>
</dbReference>
<protein>
    <recommendedName>
        <fullName evidence="7">Peptidase S8/S53 domain-containing protein</fullName>
    </recommendedName>
</protein>
<proteinExistence type="inferred from homology"/>
<feature type="region of interest" description="Disordered" evidence="6">
    <location>
        <begin position="84"/>
        <end position="105"/>
    </location>
</feature>
<keyword evidence="3 5" id="KW-0378">Hydrolase</keyword>
<evidence type="ECO:0000256" key="4">
    <source>
        <dbReference type="ARBA" id="ARBA00022825"/>
    </source>
</evidence>
<keyword evidence="2 5" id="KW-0645">Protease</keyword>
<dbReference type="PANTHER" id="PTHR43806">
    <property type="entry name" value="PEPTIDASE S8"/>
    <property type="match status" value="1"/>
</dbReference>
<dbReference type="InterPro" id="IPR023828">
    <property type="entry name" value="Peptidase_S8_Ser-AS"/>
</dbReference>
<evidence type="ECO:0000256" key="1">
    <source>
        <dbReference type="ARBA" id="ARBA00011073"/>
    </source>
</evidence>
<keyword evidence="4 5" id="KW-0720">Serine protease</keyword>
<evidence type="ECO:0000256" key="5">
    <source>
        <dbReference type="PROSITE-ProRule" id="PRU01240"/>
    </source>
</evidence>
<dbReference type="InterPro" id="IPR000209">
    <property type="entry name" value="Peptidase_S8/S53_dom"/>
</dbReference>
<dbReference type="PROSITE" id="PS51892">
    <property type="entry name" value="SUBTILASE"/>
    <property type="match status" value="1"/>
</dbReference>
<dbReference type="GO" id="GO:0004252">
    <property type="term" value="F:serine-type endopeptidase activity"/>
    <property type="evidence" value="ECO:0007669"/>
    <property type="project" value="UniProtKB-UniRule"/>
</dbReference>
<comment type="caution">
    <text evidence="8">The sequence shown here is derived from an EMBL/GenBank/DDBJ whole genome shotgun (WGS) entry which is preliminary data.</text>
</comment>
<dbReference type="PANTHER" id="PTHR43806:SF11">
    <property type="entry name" value="CEREVISIN-RELATED"/>
    <property type="match status" value="1"/>
</dbReference>
<comment type="similarity">
    <text evidence="1 5">Belongs to the peptidase S8 family.</text>
</comment>
<feature type="active site" description="Charge relay system" evidence="5">
    <location>
        <position position="462"/>
    </location>
</feature>
<keyword evidence="9" id="KW-1185">Reference proteome</keyword>